<dbReference type="AlphaFoldDB" id="A0A5M9JJK6"/>
<dbReference type="Proteomes" id="UP000322873">
    <property type="component" value="Unassembled WGS sequence"/>
</dbReference>
<evidence type="ECO:0000313" key="2">
    <source>
        <dbReference type="EMBL" id="KAA8568917.1"/>
    </source>
</evidence>
<organism evidence="2 3">
    <name type="scientific">Monilinia fructicola</name>
    <name type="common">Brown rot fungus</name>
    <name type="synonym">Ciboria fructicola</name>
    <dbReference type="NCBI Taxonomy" id="38448"/>
    <lineage>
        <taxon>Eukaryota</taxon>
        <taxon>Fungi</taxon>
        <taxon>Dikarya</taxon>
        <taxon>Ascomycota</taxon>
        <taxon>Pezizomycotina</taxon>
        <taxon>Leotiomycetes</taxon>
        <taxon>Helotiales</taxon>
        <taxon>Sclerotiniaceae</taxon>
        <taxon>Monilinia</taxon>
    </lineage>
</organism>
<keyword evidence="1" id="KW-1133">Transmembrane helix</keyword>
<accession>A0A5M9JJK6</accession>
<sequence>MIAEAGVDKIDDNELFHTRRMNDLMGWMNVYCSLFVFFGFFLVCLFFGLFFSSTFLLHLANGIWGFWLWAFGSVA</sequence>
<name>A0A5M9JJK6_MONFR</name>
<feature type="transmembrane region" description="Helical" evidence="1">
    <location>
        <begin position="55"/>
        <end position="74"/>
    </location>
</feature>
<gene>
    <name evidence="2" type="ORF">EYC84_007894</name>
</gene>
<comment type="caution">
    <text evidence="2">The sequence shown here is derived from an EMBL/GenBank/DDBJ whole genome shotgun (WGS) entry which is preliminary data.</text>
</comment>
<reference evidence="2 3" key="1">
    <citation type="submission" date="2019-06" db="EMBL/GenBank/DDBJ databases">
        <title>Genome Sequence of the Brown Rot Fungal Pathogen Monilinia fructicola.</title>
        <authorList>
            <person name="De Miccolis Angelini R.M."/>
            <person name="Landi L."/>
            <person name="Abate D."/>
            <person name="Pollastro S."/>
            <person name="Romanazzi G."/>
            <person name="Faretra F."/>
        </authorList>
    </citation>
    <scope>NUCLEOTIDE SEQUENCE [LARGE SCALE GENOMIC DNA]</scope>
    <source>
        <strain evidence="2 3">Mfrc123</strain>
    </source>
</reference>
<evidence type="ECO:0000256" key="1">
    <source>
        <dbReference type="SAM" id="Phobius"/>
    </source>
</evidence>
<dbReference type="EMBL" id="VICG01000009">
    <property type="protein sequence ID" value="KAA8568917.1"/>
    <property type="molecule type" value="Genomic_DNA"/>
</dbReference>
<keyword evidence="1" id="KW-0472">Membrane</keyword>
<evidence type="ECO:0000313" key="3">
    <source>
        <dbReference type="Proteomes" id="UP000322873"/>
    </source>
</evidence>
<proteinExistence type="predicted"/>
<protein>
    <submittedName>
        <fullName evidence="2">Uncharacterized protein</fullName>
    </submittedName>
</protein>
<keyword evidence="3" id="KW-1185">Reference proteome</keyword>
<feature type="transmembrane region" description="Helical" evidence="1">
    <location>
        <begin position="28"/>
        <end position="49"/>
    </location>
</feature>
<keyword evidence="1" id="KW-0812">Transmembrane</keyword>